<gene>
    <name evidence="1" type="ORF">MARPO_0041s0040</name>
</gene>
<organism evidence="1 2">
    <name type="scientific">Marchantia polymorpha</name>
    <name type="common">Common liverwort</name>
    <name type="synonym">Marchantia aquatica</name>
    <dbReference type="NCBI Taxonomy" id="3197"/>
    <lineage>
        <taxon>Eukaryota</taxon>
        <taxon>Viridiplantae</taxon>
        <taxon>Streptophyta</taxon>
        <taxon>Embryophyta</taxon>
        <taxon>Marchantiophyta</taxon>
        <taxon>Marchantiopsida</taxon>
        <taxon>Marchantiidae</taxon>
        <taxon>Marchantiales</taxon>
        <taxon>Marchantiaceae</taxon>
        <taxon>Marchantia</taxon>
    </lineage>
</organism>
<name>A0A2R6X208_MARPO</name>
<dbReference type="Proteomes" id="UP000244005">
    <property type="component" value="Unassembled WGS sequence"/>
</dbReference>
<evidence type="ECO:0000313" key="2">
    <source>
        <dbReference type="Proteomes" id="UP000244005"/>
    </source>
</evidence>
<keyword evidence="2" id="KW-1185">Reference proteome</keyword>
<protein>
    <submittedName>
        <fullName evidence="1">Uncharacterized protein</fullName>
    </submittedName>
</protein>
<proteinExistence type="predicted"/>
<dbReference type="EMBL" id="KZ772713">
    <property type="protein sequence ID" value="PTQ40138.1"/>
    <property type="molecule type" value="Genomic_DNA"/>
</dbReference>
<evidence type="ECO:0000313" key="1">
    <source>
        <dbReference type="EMBL" id="PTQ40138.1"/>
    </source>
</evidence>
<reference evidence="2" key="1">
    <citation type="journal article" date="2017" name="Cell">
        <title>Insights into land plant evolution garnered from the Marchantia polymorpha genome.</title>
        <authorList>
            <person name="Bowman J.L."/>
            <person name="Kohchi T."/>
            <person name="Yamato K.T."/>
            <person name="Jenkins J."/>
            <person name="Shu S."/>
            <person name="Ishizaki K."/>
            <person name="Yamaoka S."/>
            <person name="Nishihama R."/>
            <person name="Nakamura Y."/>
            <person name="Berger F."/>
            <person name="Adam C."/>
            <person name="Aki S.S."/>
            <person name="Althoff F."/>
            <person name="Araki T."/>
            <person name="Arteaga-Vazquez M.A."/>
            <person name="Balasubrmanian S."/>
            <person name="Barry K."/>
            <person name="Bauer D."/>
            <person name="Boehm C.R."/>
            <person name="Briginshaw L."/>
            <person name="Caballero-Perez J."/>
            <person name="Catarino B."/>
            <person name="Chen F."/>
            <person name="Chiyoda S."/>
            <person name="Chovatia M."/>
            <person name="Davies K.M."/>
            <person name="Delmans M."/>
            <person name="Demura T."/>
            <person name="Dierschke T."/>
            <person name="Dolan L."/>
            <person name="Dorantes-Acosta A.E."/>
            <person name="Eklund D.M."/>
            <person name="Florent S.N."/>
            <person name="Flores-Sandoval E."/>
            <person name="Fujiyama A."/>
            <person name="Fukuzawa H."/>
            <person name="Galik B."/>
            <person name="Grimanelli D."/>
            <person name="Grimwood J."/>
            <person name="Grossniklaus U."/>
            <person name="Hamada T."/>
            <person name="Haseloff J."/>
            <person name="Hetherington A.J."/>
            <person name="Higo A."/>
            <person name="Hirakawa Y."/>
            <person name="Hundley H.N."/>
            <person name="Ikeda Y."/>
            <person name="Inoue K."/>
            <person name="Inoue S.I."/>
            <person name="Ishida S."/>
            <person name="Jia Q."/>
            <person name="Kakita M."/>
            <person name="Kanazawa T."/>
            <person name="Kawai Y."/>
            <person name="Kawashima T."/>
            <person name="Kennedy M."/>
            <person name="Kinose K."/>
            <person name="Kinoshita T."/>
            <person name="Kohara Y."/>
            <person name="Koide E."/>
            <person name="Komatsu K."/>
            <person name="Kopischke S."/>
            <person name="Kubo M."/>
            <person name="Kyozuka J."/>
            <person name="Lagercrantz U."/>
            <person name="Lin S.S."/>
            <person name="Lindquist E."/>
            <person name="Lipzen A.M."/>
            <person name="Lu C.W."/>
            <person name="De Luna E."/>
            <person name="Martienssen R.A."/>
            <person name="Minamino N."/>
            <person name="Mizutani M."/>
            <person name="Mizutani M."/>
            <person name="Mochizuki N."/>
            <person name="Monte I."/>
            <person name="Mosher R."/>
            <person name="Nagasaki H."/>
            <person name="Nakagami H."/>
            <person name="Naramoto S."/>
            <person name="Nishitani K."/>
            <person name="Ohtani M."/>
            <person name="Okamoto T."/>
            <person name="Okumura M."/>
            <person name="Phillips J."/>
            <person name="Pollak B."/>
            <person name="Reinders A."/>
            <person name="Rovekamp M."/>
            <person name="Sano R."/>
            <person name="Sawa S."/>
            <person name="Schmid M.W."/>
            <person name="Shirakawa M."/>
            <person name="Solano R."/>
            <person name="Spunde A."/>
            <person name="Suetsugu N."/>
            <person name="Sugano S."/>
            <person name="Sugiyama A."/>
            <person name="Sun R."/>
            <person name="Suzuki Y."/>
            <person name="Takenaka M."/>
            <person name="Takezawa D."/>
            <person name="Tomogane H."/>
            <person name="Tsuzuki M."/>
            <person name="Ueda T."/>
            <person name="Umeda M."/>
            <person name="Ward J.M."/>
            <person name="Watanabe Y."/>
            <person name="Yazaki K."/>
            <person name="Yokoyama R."/>
            <person name="Yoshitake Y."/>
            <person name="Yotsui I."/>
            <person name="Zachgo S."/>
            <person name="Schmutz J."/>
        </authorList>
    </citation>
    <scope>NUCLEOTIDE SEQUENCE [LARGE SCALE GENOMIC DNA]</scope>
    <source>
        <strain evidence="2">Tak-1</strain>
    </source>
</reference>
<sequence length="105" mass="12236">MRIVNPQANRGLLDCSQEICFETDMLKIMKLERLQNRYLHSSSSVTRFFSTSRVISHQLNGKTTQDSRSFTWLSAWHDQSYILTRQNRTNPALIIAKDVLSFERG</sequence>
<accession>A0A2R6X208</accession>
<dbReference type="Gramene" id="Mp4g17580.1">
    <property type="protein sequence ID" value="Mp4g17580.1.cds1"/>
    <property type="gene ID" value="Mp4g17580"/>
</dbReference>
<dbReference type="AlphaFoldDB" id="A0A2R6X208"/>